<protein>
    <submittedName>
        <fullName evidence="1">Uncharacterized protein</fullName>
    </submittedName>
</protein>
<accession>A0A0F7L507</accession>
<dbReference type="EMBL" id="KR029588">
    <property type="protein sequence ID" value="AKH47015.1"/>
    <property type="molecule type" value="Genomic_DNA"/>
</dbReference>
<organism evidence="1">
    <name type="scientific">uncultured marine virus</name>
    <dbReference type="NCBI Taxonomy" id="186617"/>
    <lineage>
        <taxon>Viruses</taxon>
        <taxon>environmental samples</taxon>
    </lineage>
</organism>
<reference evidence="1" key="1">
    <citation type="journal article" date="2015" name="Front. Microbiol.">
        <title>Combining genomic sequencing methods to explore viral diversity and reveal potential virus-host interactions.</title>
        <authorList>
            <person name="Chow C.E."/>
            <person name="Winget D.M."/>
            <person name="White R.A.III."/>
            <person name="Hallam S.J."/>
            <person name="Suttle C.A."/>
        </authorList>
    </citation>
    <scope>NUCLEOTIDE SEQUENCE</scope>
    <source>
        <strain evidence="1">Anoxic2_4</strain>
    </source>
</reference>
<sequence length="90" mass="10475">MVNYMKQKDIERMKAHLKKSIPRLDKYEIASILNKTRELLQEQKAEFREMVESERQKYTVTPKLSSNPADHMAEAGNKVVGSLLNKLKDL</sequence>
<reference evidence="1" key="2">
    <citation type="submission" date="2015-03" db="EMBL/GenBank/DDBJ databases">
        <authorList>
            <person name="Chow C.-E.T."/>
            <person name="Winget D.M."/>
            <person name="White R.A.III."/>
            <person name="Hallam S.J."/>
            <person name="Suttle C.A."/>
        </authorList>
    </citation>
    <scope>NUCLEOTIDE SEQUENCE</scope>
    <source>
        <strain evidence="1">Anoxic2_4</strain>
    </source>
</reference>
<name>A0A0F7L507_9VIRU</name>
<evidence type="ECO:0000313" key="1">
    <source>
        <dbReference type="EMBL" id="AKH47015.1"/>
    </source>
</evidence>
<proteinExistence type="predicted"/>